<dbReference type="GO" id="GO:0008823">
    <property type="term" value="F:cupric reductase (NADH) activity"/>
    <property type="evidence" value="ECO:0007669"/>
    <property type="project" value="TreeGrafter"/>
</dbReference>
<comment type="similarity">
    <text evidence="4">Belongs to the STEAP family.</text>
</comment>
<name>A0AAE0YK94_9GAST</name>
<accession>A0AAE0YK94</accession>
<evidence type="ECO:0000259" key="15">
    <source>
        <dbReference type="Pfam" id="PF01794"/>
    </source>
</evidence>
<evidence type="ECO:0000256" key="9">
    <source>
        <dbReference type="ARBA" id="ARBA00023002"/>
    </source>
</evidence>
<evidence type="ECO:0000256" key="7">
    <source>
        <dbReference type="ARBA" id="ARBA00022753"/>
    </source>
</evidence>
<evidence type="ECO:0000313" key="18">
    <source>
        <dbReference type="Proteomes" id="UP001283361"/>
    </source>
</evidence>
<dbReference type="GO" id="GO:0010008">
    <property type="term" value="C:endosome membrane"/>
    <property type="evidence" value="ECO:0007669"/>
    <property type="project" value="UniProtKB-SubCell"/>
</dbReference>
<feature type="domain" description="Ferric oxidoreductase" evidence="15">
    <location>
        <begin position="262"/>
        <end position="410"/>
    </location>
</feature>
<keyword evidence="5" id="KW-0406">Ion transport</keyword>
<dbReference type="PANTHER" id="PTHR14239:SF0">
    <property type="entry name" value="F420-DEPENDENT NADP REDUCTASE"/>
    <property type="match status" value="1"/>
</dbReference>
<keyword evidence="11 14" id="KW-0472">Membrane</keyword>
<evidence type="ECO:0000256" key="1">
    <source>
        <dbReference type="ARBA" id="ARBA00001970"/>
    </source>
</evidence>
<dbReference type="Pfam" id="PF01794">
    <property type="entry name" value="Ferric_reduct"/>
    <property type="match status" value="1"/>
</dbReference>
<keyword evidence="10" id="KW-0186">Copper</keyword>
<dbReference type="InterPro" id="IPR013130">
    <property type="entry name" value="Fe3_Rdtase_TM_dom"/>
</dbReference>
<dbReference type="Pfam" id="PF03807">
    <property type="entry name" value="F420_oxidored"/>
    <property type="match status" value="1"/>
</dbReference>
<dbReference type="GO" id="GO:0006826">
    <property type="term" value="P:iron ion transport"/>
    <property type="evidence" value="ECO:0007669"/>
    <property type="project" value="UniProtKB-KW"/>
</dbReference>
<keyword evidence="18" id="KW-1185">Reference proteome</keyword>
<evidence type="ECO:0000256" key="6">
    <source>
        <dbReference type="ARBA" id="ARBA00022692"/>
    </source>
</evidence>
<feature type="transmembrane region" description="Helical" evidence="14">
    <location>
        <begin position="366"/>
        <end position="386"/>
    </location>
</feature>
<sequence length="555" mass="61096">MGDDIETPLLKNELTETGHHTQTYRPRVGIIGTGNYALALMKRLTAVAGCDVIIGSRMPELRRGTFSGIGDCFCGVELASIRECIRGSDIVIIAIHREYFSVTLQDVAELLAGKLVVDVSNRETRKVGQSNAEYLASILPEASVVKAFNSVSAFAMEDISESGSSSAVYVAGNDPAARQKVIHLAHAMGFRTVNLGLLHSARWMEDDLLSVFSLWQIPVALATGIFLLSCLFVAYIYFIDRPKPAYSWEQIFMKVSNKPVCMTAIAMMALTYLPGQLASILQIYNGTKHRRFPKFLDTWLKIRKQLGLVSFFLVTLHAIMSVLMISPTYYSSWFHKPTVTIPANATLTSDLVLKLSKQWMNWKGEAACALGILGFALMAVVALTSIRSVGDSLNWSEWRSVQSNLGFVVLAVSAAHATVMGAPGWRKRGFPKVFMSITFLSVLLPYLVLALKIAFSLPPLSGYLRKIRHGWEREGARYGPIDKGNNCGRNRQTKRTGIFNTGSNSMENKTAVVQVEAPLGPDNQDYSGINLHKDCTCAEQTKPQGTFPQCDCSSL</sequence>
<dbReference type="Proteomes" id="UP001283361">
    <property type="component" value="Unassembled WGS sequence"/>
</dbReference>
<dbReference type="Gene3D" id="3.40.50.720">
    <property type="entry name" value="NAD(P)-binding Rossmann-like Domain"/>
    <property type="match status" value="1"/>
</dbReference>
<dbReference type="GO" id="GO:0005886">
    <property type="term" value="C:plasma membrane"/>
    <property type="evidence" value="ECO:0007669"/>
    <property type="project" value="TreeGrafter"/>
</dbReference>
<dbReference type="InterPro" id="IPR036291">
    <property type="entry name" value="NAD(P)-bd_dom_sf"/>
</dbReference>
<proteinExistence type="inferred from homology"/>
<comment type="catalytic activity">
    <reaction evidence="13">
        <text>2 Fe(2+) + NADP(+) + H(+) = 2 Fe(3+) + NADPH</text>
        <dbReference type="Rhea" id="RHEA:71767"/>
        <dbReference type="ChEBI" id="CHEBI:15378"/>
        <dbReference type="ChEBI" id="CHEBI:29033"/>
        <dbReference type="ChEBI" id="CHEBI:29034"/>
        <dbReference type="ChEBI" id="CHEBI:57783"/>
        <dbReference type="ChEBI" id="CHEBI:58349"/>
    </reaction>
    <physiologicalReaction direction="right-to-left" evidence="13">
        <dbReference type="Rhea" id="RHEA:71769"/>
    </physiologicalReaction>
</comment>
<evidence type="ECO:0000256" key="12">
    <source>
        <dbReference type="ARBA" id="ARBA00048958"/>
    </source>
</evidence>
<evidence type="ECO:0000256" key="2">
    <source>
        <dbReference type="ARBA" id="ARBA00001974"/>
    </source>
</evidence>
<dbReference type="InterPro" id="IPR051267">
    <property type="entry name" value="STEAP_metalloreductase"/>
</dbReference>
<evidence type="ECO:0000256" key="8">
    <source>
        <dbReference type="ARBA" id="ARBA00022989"/>
    </source>
</evidence>
<evidence type="ECO:0000256" key="10">
    <source>
        <dbReference type="ARBA" id="ARBA00023008"/>
    </source>
</evidence>
<comment type="cofactor">
    <cofactor evidence="1">
        <name>heme b</name>
        <dbReference type="ChEBI" id="CHEBI:60344"/>
    </cofactor>
</comment>
<evidence type="ECO:0008006" key="19">
    <source>
        <dbReference type="Google" id="ProtNLM"/>
    </source>
</evidence>
<comment type="caution">
    <text evidence="17">The sequence shown here is derived from an EMBL/GenBank/DDBJ whole genome shotgun (WGS) entry which is preliminary data.</text>
</comment>
<evidence type="ECO:0000256" key="3">
    <source>
        <dbReference type="ARBA" id="ARBA00004337"/>
    </source>
</evidence>
<evidence type="ECO:0000313" key="17">
    <source>
        <dbReference type="EMBL" id="KAK3748533.1"/>
    </source>
</evidence>
<comment type="subcellular location">
    <subcellularLocation>
        <location evidence="3">Endosome membrane</location>
        <topology evidence="3">Multi-pass membrane protein</topology>
    </subcellularLocation>
</comment>
<keyword evidence="7" id="KW-0967">Endosome</keyword>
<keyword evidence="8 14" id="KW-1133">Transmembrane helix</keyword>
<keyword evidence="6 14" id="KW-0812">Transmembrane</keyword>
<comment type="cofactor">
    <cofactor evidence="2">
        <name>FAD</name>
        <dbReference type="ChEBI" id="CHEBI:57692"/>
    </cofactor>
</comment>
<comment type="catalytic activity">
    <reaction evidence="12">
        <text>2 Cu(+) + NADP(+) + H(+) = 2 Cu(2+) + NADPH</text>
        <dbReference type="Rhea" id="RHEA:71771"/>
        <dbReference type="ChEBI" id="CHEBI:15378"/>
        <dbReference type="ChEBI" id="CHEBI:29036"/>
        <dbReference type="ChEBI" id="CHEBI:49552"/>
        <dbReference type="ChEBI" id="CHEBI:57783"/>
        <dbReference type="ChEBI" id="CHEBI:58349"/>
    </reaction>
    <physiologicalReaction direction="right-to-left" evidence="12">
        <dbReference type="Rhea" id="RHEA:71773"/>
    </physiologicalReaction>
</comment>
<protein>
    <recommendedName>
        <fullName evidence="19">Metalloreductase STEAP4</fullName>
    </recommendedName>
</protein>
<dbReference type="InterPro" id="IPR028939">
    <property type="entry name" value="P5C_Rdtase_cat_N"/>
</dbReference>
<evidence type="ECO:0000256" key="13">
    <source>
        <dbReference type="ARBA" id="ARBA00049387"/>
    </source>
</evidence>
<feature type="transmembrane region" description="Helical" evidence="14">
    <location>
        <begin position="260"/>
        <end position="285"/>
    </location>
</feature>
<keyword evidence="5" id="KW-0408">Iron</keyword>
<gene>
    <name evidence="17" type="ORF">RRG08_018197</name>
</gene>
<dbReference type="PANTHER" id="PTHR14239">
    <property type="entry name" value="DUDULIN-RELATED"/>
    <property type="match status" value="1"/>
</dbReference>
<reference evidence="17" key="1">
    <citation type="journal article" date="2023" name="G3 (Bethesda)">
        <title>A reference genome for the long-term kleptoplast-retaining sea slug Elysia crispata morphotype clarki.</title>
        <authorList>
            <person name="Eastman K.E."/>
            <person name="Pendleton A.L."/>
            <person name="Shaikh M.A."/>
            <person name="Suttiyut T."/>
            <person name="Ogas R."/>
            <person name="Tomko P."/>
            <person name="Gavelis G."/>
            <person name="Widhalm J.R."/>
            <person name="Wisecaver J.H."/>
        </authorList>
    </citation>
    <scope>NUCLEOTIDE SEQUENCE</scope>
    <source>
        <strain evidence="17">ECLA1</strain>
    </source>
</reference>
<feature type="transmembrane region" description="Helical" evidence="14">
    <location>
        <begin position="406"/>
        <end position="425"/>
    </location>
</feature>
<dbReference type="AlphaFoldDB" id="A0AAE0YK94"/>
<organism evidence="17 18">
    <name type="scientific">Elysia crispata</name>
    <name type="common">lettuce slug</name>
    <dbReference type="NCBI Taxonomy" id="231223"/>
    <lineage>
        <taxon>Eukaryota</taxon>
        <taxon>Metazoa</taxon>
        <taxon>Spiralia</taxon>
        <taxon>Lophotrochozoa</taxon>
        <taxon>Mollusca</taxon>
        <taxon>Gastropoda</taxon>
        <taxon>Heterobranchia</taxon>
        <taxon>Euthyneura</taxon>
        <taxon>Panpulmonata</taxon>
        <taxon>Sacoglossa</taxon>
        <taxon>Placobranchoidea</taxon>
        <taxon>Plakobranchidae</taxon>
        <taxon>Elysia</taxon>
    </lineage>
</organism>
<feature type="transmembrane region" description="Helical" evidence="14">
    <location>
        <begin position="305"/>
        <end position="326"/>
    </location>
</feature>
<keyword evidence="5" id="KW-0813">Transport</keyword>
<feature type="domain" description="Pyrroline-5-carboxylate reductase catalytic N-terminal" evidence="16">
    <location>
        <begin position="27"/>
        <end position="121"/>
    </location>
</feature>
<keyword evidence="9" id="KW-0560">Oxidoreductase</keyword>
<keyword evidence="5" id="KW-0410">Iron transport</keyword>
<evidence type="ECO:0000256" key="5">
    <source>
        <dbReference type="ARBA" id="ARBA00022496"/>
    </source>
</evidence>
<dbReference type="EMBL" id="JAWDGP010006011">
    <property type="protein sequence ID" value="KAK3748533.1"/>
    <property type="molecule type" value="Genomic_DNA"/>
</dbReference>
<evidence type="ECO:0000259" key="16">
    <source>
        <dbReference type="Pfam" id="PF03807"/>
    </source>
</evidence>
<dbReference type="SUPFAM" id="SSF51735">
    <property type="entry name" value="NAD(P)-binding Rossmann-fold domains"/>
    <property type="match status" value="1"/>
</dbReference>
<dbReference type="GO" id="GO:0015677">
    <property type="term" value="P:copper ion import"/>
    <property type="evidence" value="ECO:0007669"/>
    <property type="project" value="TreeGrafter"/>
</dbReference>
<dbReference type="GO" id="GO:0052851">
    <property type="term" value="F:ferric-chelate reductase (NADPH) activity"/>
    <property type="evidence" value="ECO:0007669"/>
    <property type="project" value="TreeGrafter"/>
</dbReference>
<evidence type="ECO:0000256" key="14">
    <source>
        <dbReference type="SAM" id="Phobius"/>
    </source>
</evidence>
<feature type="transmembrane region" description="Helical" evidence="14">
    <location>
        <begin position="214"/>
        <end position="239"/>
    </location>
</feature>
<evidence type="ECO:0000256" key="11">
    <source>
        <dbReference type="ARBA" id="ARBA00023136"/>
    </source>
</evidence>
<feature type="transmembrane region" description="Helical" evidence="14">
    <location>
        <begin position="437"/>
        <end position="457"/>
    </location>
</feature>
<evidence type="ECO:0000256" key="4">
    <source>
        <dbReference type="ARBA" id="ARBA00007729"/>
    </source>
</evidence>